<dbReference type="EMBL" id="QTSX02007344">
    <property type="protein sequence ID" value="KAJ9048675.1"/>
    <property type="molecule type" value="Genomic_DNA"/>
</dbReference>
<keyword evidence="2" id="KW-1185">Reference proteome</keyword>
<evidence type="ECO:0000313" key="1">
    <source>
        <dbReference type="EMBL" id="KAJ9048675.1"/>
    </source>
</evidence>
<organism evidence="1 2">
    <name type="scientific">Entomophthora muscae</name>
    <dbReference type="NCBI Taxonomy" id="34485"/>
    <lineage>
        <taxon>Eukaryota</taxon>
        <taxon>Fungi</taxon>
        <taxon>Fungi incertae sedis</taxon>
        <taxon>Zoopagomycota</taxon>
        <taxon>Entomophthoromycotina</taxon>
        <taxon>Entomophthoromycetes</taxon>
        <taxon>Entomophthorales</taxon>
        <taxon>Entomophthoraceae</taxon>
        <taxon>Entomophthora</taxon>
    </lineage>
</organism>
<proteinExistence type="predicted"/>
<reference evidence="1" key="1">
    <citation type="submission" date="2022-04" db="EMBL/GenBank/DDBJ databases">
        <title>Genome of the entomopathogenic fungus Entomophthora muscae.</title>
        <authorList>
            <person name="Elya C."/>
            <person name="Lovett B.R."/>
            <person name="Lee E."/>
            <person name="Macias A.M."/>
            <person name="Hajek A.E."/>
            <person name="De Bivort B.L."/>
            <person name="Kasson M.T."/>
            <person name="De Fine Licht H.H."/>
            <person name="Stajich J.E."/>
        </authorList>
    </citation>
    <scope>NUCLEOTIDE SEQUENCE</scope>
    <source>
        <strain evidence="1">Berkeley</strain>
    </source>
</reference>
<dbReference type="Proteomes" id="UP001165960">
    <property type="component" value="Unassembled WGS sequence"/>
</dbReference>
<accession>A0ACC2RF43</accession>
<gene>
    <name evidence="1" type="ORF">DSO57_1032499</name>
</gene>
<comment type="caution">
    <text evidence="1">The sequence shown here is derived from an EMBL/GenBank/DDBJ whole genome shotgun (WGS) entry which is preliminary data.</text>
</comment>
<protein>
    <submittedName>
        <fullName evidence="1">Uncharacterized protein</fullName>
    </submittedName>
</protein>
<evidence type="ECO:0000313" key="2">
    <source>
        <dbReference type="Proteomes" id="UP001165960"/>
    </source>
</evidence>
<sequence>MSEAHSVLFDPNESYYQGQDNLQYYQGEYSQDSSAVSPTYGYQTTNSQEYDTYAYPPPAGAPQVQVSFLAAFGSGGLPGEPPLLEELDINFDHVKTKTFAVLNPLKPVDSHMMDDVDLVGPLIFCLLLGLALLFTGRIQFGYIYGVAMVGCVSIYCILNLMSRDGIDFYRTASVLGYCLLPIVFLAVISSLLRLRDSSEQISTILSPFIVGWATFAAAKIFVSVLVMHDQRLLVAYPVALFYTCFSLITIF</sequence>
<name>A0ACC2RF43_9FUNG</name>